<keyword evidence="4" id="KW-0240">DNA-directed RNA polymerase</keyword>
<keyword evidence="7" id="KW-0418">Kinase</keyword>
<comment type="similarity">
    <text evidence="1">Belongs to the guanylate kinase family.</text>
</comment>
<evidence type="ECO:0000313" key="13">
    <source>
        <dbReference type="EMBL" id="CAB4883558.1"/>
    </source>
</evidence>
<evidence type="ECO:0000256" key="3">
    <source>
        <dbReference type="ARBA" id="ARBA00012418"/>
    </source>
</evidence>
<evidence type="ECO:0000256" key="1">
    <source>
        <dbReference type="ARBA" id="ARBA00005790"/>
    </source>
</evidence>
<dbReference type="InterPro" id="IPR003716">
    <property type="entry name" value="DNA-dir_RNA_pol_omega"/>
</dbReference>
<dbReference type="Pfam" id="PF01192">
    <property type="entry name" value="RNA_pol_Rpb6"/>
    <property type="match status" value="1"/>
</dbReference>
<dbReference type="InterPro" id="IPR027417">
    <property type="entry name" value="P-loop_NTPase"/>
</dbReference>
<dbReference type="Pfam" id="PF00625">
    <property type="entry name" value="Guanylate_kin"/>
    <property type="match status" value="1"/>
</dbReference>
<evidence type="ECO:0000256" key="6">
    <source>
        <dbReference type="ARBA" id="ARBA00022695"/>
    </source>
</evidence>
<name>A0A6J7EPJ3_9ZZZZ</name>
<reference evidence="13" key="1">
    <citation type="submission" date="2020-05" db="EMBL/GenBank/DDBJ databases">
        <authorList>
            <person name="Chiriac C."/>
            <person name="Salcher M."/>
            <person name="Ghai R."/>
            <person name="Kavagutti S V."/>
        </authorList>
    </citation>
    <scope>NUCLEOTIDE SEQUENCE</scope>
</reference>
<dbReference type="EMBL" id="CAFBLT010000003">
    <property type="protein sequence ID" value="CAB4883558.1"/>
    <property type="molecule type" value="Genomic_DNA"/>
</dbReference>
<dbReference type="SMART" id="SM01409">
    <property type="entry name" value="RNA_pol_Rpb6"/>
    <property type="match status" value="1"/>
</dbReference>
<dbReference type="GO" id="GO:0006351">
    <property type="term" value="P:DNA-templated transcription"/>
    <property type="evidence" value="ECO:0007669"/>
    <property type="project" value="InterPro"/>
</dbReference>
<dbReference type="GO" id="GO:0003677">
    <property type="term" value="F:DNA binding"/>
    <property type="evidence" value="ECO:0007669"/>
    <property type="project" value="InterPro"/>
</dbReference>
<sequence>MQNSLKSLSGSPRRIILIGPGGTGKGTVAQRLVEGGHGVWLSKSWTTRPPRQGEANDAYVFVAQDAFEAHIAEDGFLEWAEFLGHLYGTPDADPPQGHDVLLEIEVEGALQVLERDPSATVILLLPPSEEVQAERMRGRGDPEEKVAARVEKGRKETEIGRSIAHHFVINDDLDLAVAEVVGILERLRLTVGEAKPPIQEQRFPMATKRMTLMDPPVEELLDKVDSKFTLVTLGAKRAREINAYYQGLGEVLGRIIPPQVTSVSGKPLSIAFEEVAQSKVTYHRPDAEELAAEAAAAADAAASGFSDDPFSLGESETSATITEIVEVTELTDGVDVVDVIDVIDVIEEADGTIDVVEVVEVVVDDEVVDVVETVEVIEAVEDDTDSPS</sequence>
<dbReference type="PANTHER" id="PTHR23117:SF13">
    <property type="entry name" value="GUANYLATE KINASE"/>
    <property type="match status" value="1"/>
</dbReference>
<dbReference type="GO" id="GO:0004385">
    <property type="term" value="F:GMP kinase activity"/>
    <property type="evidence" value="ECO:0007669"/>
    <property type="project" value="TreeGrafter"/>
</dbReference>
<evidence type="ECO:0000256" key="10">
    <source>
        <dbReference type="SAM" id="MobiDB-lite"/>
    </source>
</evidence>
<dbReference type="EC" id="2.7.7.6" evidence="3"/>
<evidence type="ECO:0000313" key="14">
    <source>
        <dbReference type="EMBL" id="CAB5032799.1"/>
    </source>
</evidence>
<dbReference type="Gene3D" id="3.30.63.10">
    <property type="entry name" value="Guanylate Kinase phosphate binding domain"/>
    <property type="match status" value="1"/>
</dbReference>
<evidence type="ECO:0000256" key="4">
    <source>
        <dbReference type="ARBA" id="ARBA00022478"/>
    </source>
</evidence>
<dbReference type="GO" id="GO:0005829">
    <property type="term" value="C:cytosol"/>
    <property type="evidence" value="ECO:0007669"/>
    <property type="project" value="TreeGrafter"/>
</dbReference>
<proteinExistence type="inferred from homology"/>
<dbReference type="Gene3D" id="3.90.940.10">
    <property type="match status" value="1"/>
</dbReference>
<keyword evidence="8" id="KW-0804">Transcription</keyword>
<dbReference type="InterPro" id="IPR008145">
    <property type="entry name" value="GK/Ca_channel_bsu"/>
</dbReference>
<evidence type="ECO:0000256" key="2">
    <source>
        <dbReference type="ARBA" id="ARBA00006711"/>
    </source>
</evidence>
<feature type="domain" description="Guanylate kinase-like" evidence="11">
    <location>
        <begin position="12"/>
        <end position="185"/>
    </location>
</feature>
<evidence type="ECO:0000259" key="11">
    <source>
        <dbReference type="PROSITE" id="PS50052"/>
    </source>
</evidence>
<dbReference type="SMART" id="SM00072">
    <property type="entry name" value="GuKc"/>
    <property type="match status" value="1"/>
</dbReference>
<dbReference type="AlphaFoldDB" id="A0A6J7EPJ3"/>
<dbReference type="PANTHER" id="PTHR23117">
    <property type="entry name" value="GUANYLATE KINASE-RELATED"/>
    <property type="match status" value="1"/>
</dbReference>
<organism evidence="13">
    <name type="scientific">freshwater metagenome</name>
    <dbReference type="NCBI Taxonomy" id="449393"/>
    <lineage>
        <taxon>unclassified sequences</taxon>
        <taxon>metagenomes</taxon>
        <taxon>ecological metagenomes</taxon>
    </lineage>
</organism>
<evidence type="ECO:0000256" key="7">
    <source>
        <dbReference type="ARBA" id="ARBA00022777"/>
    </source>
</evidence>
<dbReference type="EMBL" id="CAFBPM010000037">
    <property type="protein sequence ID" value="CAB5032799.1"/>
    <property type="molecule type" value="Genomic_DNA"/>
</dbReference>
<dbReference type="Gene3D" id="3.40.50.300">
    <property type="entry name" value="P-loop containing nucleotide triphosphate hydrolases"/>
    <property type="match status" value="1"/>
</dbReference>
<dbReference type="CDD" id="cd00071">
    <property type="entry name" value="GMPK"/>
    <property type="match status" value="1"/>
</dbReference>
<protein>
    <recommendedName>
        <fullName evidence="3">DNA-directed RNA polymerase</fullName>
        <ecNumber evidence="3">2.7.7.6</ecNumber>
    </recommendedName>
</protein>
<dbReference type="InterPro" id="IPR006110">
    <property type="entry name" value="Pol_omega/Rpo6/RPB6"/>
</dbReference>
<evidence type="ECO:0000256" key="8">
    <source>
        <dbReference type="ARBA" id="ARBA00023163"/>
    </source>
</evidence>
<dbReference type="EMBL" id="CAFABE010000085">
    <property type="protein sequence ID" value="CAB4833192.1"/>
    <property type="molecule type" value="Genomic_DNA"/>
</dbReference>
<keyword evidence="6" id="KW-0548">Nucleotidyltransferase</keyword>
<dbReference type="SUPFAM" id="SSF52540">
    <property type="entry name" value="P-loop containing nucleoside triphosphate hydrolases"/>
    <property type="match status" value="1"/>
</dbReference>
<evidence type="ECO:0000256" key="9">
    <source>
        <dbReference type="ARBA" id="ARBA00048552"/>
    </source>
</evidence>
<comment type="similarity">
    <text evidence="2">Belongs to the RNA polymerase subunit omega family.</text>
</comment>
<dbReference type="SUPFAM" id="SSF63562">
    <property type="entry name" value="RPB6/omega subunit-like"/>
    <property type="match status" value="1"/>
</dbReference>
<feature type="region of interest" description="Disordered" evidence="10">
    <location>
        <begin position="133"/>
        <end position="152"/>
    </location>
</feature>
<comment type="catalytic activity">
    <reaction evidence="9">
        <text>RNA(n) + a ribonucleoside 5'-triphosphate = RNA(n+1) + diphosphate</text>
        <dbReference type="Rhea" id="RHEA:21248"/>
        <dbReference type="Rhea" id="RHEA-COMP:14527"/>
        <dbReference type="Rhea" id="RHEA-COMP:17342"/>
        <dbReference type="ChEBI" id="CHEBI:33019"/>
        <dbReference type="ChEBI" id="CHEBI:61557"/>
        <dbReference type="ChEBI" id="CHEBI:140395"/>
        <dbReference type="EC" id="2.7.7.6"/>
    </reaction>
</comment>
<evidence type="ECO:0000256" key="5">
    <source>
        <dbReference type="ARBA" id="ARBA00022679"/>
    </source>
</evidence>
<dbReference type="NCBIfam" id="TIGR00690">
    <property type="entry name" value="rpoZ"/>
    <property type="match status" value="1"/>
</dbReference>
<keyword evidence="5" id="KW-0808">Transferase</keyword>
<dbReference type="GO" id="GO:0000428">
    <property type="term" value="C:DNA-directed RNA polymerase complex"/>
    <property type="evidence" value="ECO:0007669"/>
    <property type="project" value="UniProtKB-KW"/>
</dbReference>
<accession>A0A6J7EPJ3</accession>
<dbReference type="PROSITE" id="PS50052">
    <property type="entry name" value="GUANYLATE_KINASE_2"/>
    <property type="match status" value="1"/>
</dbReference>
<dbReference type="HAMAP" id="MF_00366">
    <property type="entry name" value="RNApol_bact_RpoZ"/>
    <property type="match status" value="1"/>
</dbReference>
<dbReference type="InterPro" id="IPR008144">
    <property type="entry name" value="Guanylate_kin-like_dom"/>
</dbReference>
<gene>
    <name evidence="12" type="ORF">UFOPK3164_01423</name>
    <name evidence="13" type="ORF">UFOPK3427_01783</name>
    <name evidence="14" type="ORF">UFOPK4112_01866</name>
</gene>
<dbReference type="GO" id="GO:0003899">
    <property type="term" value="F:DNA-directed RNA polymerase activity"/>
    <property type="evidence" value="ECO:0007669"/>
    <property type="project" value="UniProtKB-EC"/>
</dbReference>
<evidence type="ECO:0000313" key="12">
    <source>
        <dbReference type="EMBL" id="CAB4833192.1"/>
    </source>
</evidence>
<dbReference type="InterPro" id="IPR036161">
    <property type="entry name" value="RPB6/omega-like_sf"/>
</dbReference>